<protein>
    <submittedName>
        <fullName evidence="4">p-loop containing nucleoside triphosphate hydrolase protein</fullName>
    </submittedName>
</protein>
<dbReference type="GO" id="GO:0003697">
    <property type="term" value="F:single-stranded DNA binding"/>
    <property type="evidence" value="ECO:0007669"/>
    <property type="project" value="TreeGrafter"/>
</dbReference>
<evidence type="ECO:0000256" key="1">
    <source>
        <dbReference type="ARBA" id="ARBA00004123"/>
    </source>
</evidence>
<dbReference type="GO" id="GO:0140664">
    <property type="term" value="F:ATP-dependent DNA damage sensor activity"/>
    <property type="evidence" value="ECO:0007669"/>
    <property type="project" value="InterPro"/>
</dbReference>
<dbReference type="InterPro" id="IPR051988">
    <property type="entry name" value="HRR_RAD51_Paralog"/>
</dbReference>
<dbReference type="AlphaFoldDB" id="A0A1Y2HJ80"/>
<dbReference type="PANTHER" id="PTHR46457">
    <property type="entry name" value="DNA REPAIR PROTEIN RAD51 HOMOLOG 4"/>
    <property type="match status" value="1"/>
</dbReference>
<comment type="subcellular location">
    <subcellularLocation>
        <location evidence="1">Nucleus</location>
    </subcellularLocation>
</comment>
<dbReference type="OrthoDB" id="5957327at2759"/>
<proteinExistence type="predicted"/>
<dbReference type="GO" id="GO:0042148">
    <property type="term" value="P:DNA strand invasion"/>
    <property type="evidence" value="ECO:0007669"/>
    <property type="project" value="TreeGrafter"/>
</dbReference>
<organism evidence="4 5">
    <name type="scientific">Catenaria anguillulae PL171</name>
    <dbReference type="NCBI Taxonomy" id="765915"/>
    <lineage>
        <taxon>Eukaryota</taxon>
        <taxon>Fungi</taxon>
        <taxon>Fungi incertae sedis</taxon>
        <taxon>Blastocladiomycota</taxon>
        <taxon>Blastocladiomycetes</taxon>
        <taxon>Blastocladiales</taxon>
        <taxon>Catenariaceae</taxon>
        <taxon>Catenaria</taxon>
    </lineage>
</organism>
<evidence type="ECO:0000259" key="3">
    <source>
        <dbReference type="PROSITE" id="PS50162"/>
    </source>
</evidence>
<dbReference type="GO" id="GO:0005524">
    <property type="term" value="F:ATP binding"/>
    <property type="evidence" value="ECO:0007669"/>
    <property type="project" value="InterPro"/>
</dbReference>
<dbReference type="GO" id="GO:0007131">
    <property type="term" value="P:reciprocal meiotic recombination"/>
    <property type="evidence" value="ECO:0007669"/>
    <property type="project" value="TreeGrafter"/>
</dbReference>
<dbReference type="Proteomes" id="UP000193411">
    <property type="component" value="Unassembled WGS sequence"/>
</dbReference>
<sequence>MAMPDPQDKLLVSHFAGQAAQLLAPPISSAADLVPNLIQANNTRAITSGRPSLDSLLCSGRGGWLPGRLYELAGAAGSGKTEFLYSMVAANLLALPPQSTIVWIDSVLGFSPQRLAGHLAAQVGQQLEAAQLSSLLNRVQVAQCPSTDAFFPLMAAINRTLSSRNHSPFSSTRLIILDSIHALLAPTVGDSSDQWLFLARQVAVQLKHLAQALSVPIIVTNNASRWNKRNKPALGQAWQHCVDEGLVLFEDEKGKRKVAVLKSGHLSVPVSVNVPFMNLAA</sequence>
<dbReference type="Gene3D" id="3.40.50.300">
    <property type="entry name" value="P-loop containing nucleotide triphosphate hydrolases"/>
    <property type="match status" value="1"/>
</dbReference>
<evidence type="ECO:0000313" key="4">
    <source>
        <dbReference type="EMBL" id="ORZ34640.1"/>
    </source>
</evidence>
<dbReference type="EMBL" id="MCFL01000027">
    <property type="protein sequence ID" value="ORZ34640.1"/>
    <property type="molecule type" value="Genomic_DNA"/>
</dbReference>
<dbReference type="GO" id="GO:0000723">
    <property type="term" value="P:telomere maintenance"/>
    <property type="evidence" value="ECO:0007669"/>
    <property type="project" value="TreeGrafter"/>
</dbReference>
<evidence type="ECO:0000313" key="5">
    <source>
        <dbReference type="Proteomes" id="UP000193411"/>
    </source>
</evidence>
<dbReference type="GO" id="GO:0005815">
    <property type="term" value="C:microtubule organizing center"/>
    <property type="evidence" value="ECO:0007669"/>
    <property type="project" value="TreeGrafter"/>
</dbReference>
<accession>A0A1Y2HJ80</accession>
<name>A0A1Y2HJ80_9FUNG</name>
<gene>
    <name evidence="4" type="ORF">BCR44DRAFT_1461747</name>
</gene>
<dbReference type="GO" id="GO:0005657">
    <property type="term" value="C:replication fork"/>
    <property type="evidence" value="ECO:0007669"/>
    <property type="project" value="TreeGrafter"/>
</dbReference>
<dbReference type="InterPro" id="IPR013632">
    <property type="entry name" value="Rad51_C"/>
</dbReference>
<keyword evidence="4" id="KW-0378">Hydrolase</keyword>
<dbReference type="GO" id="GO:0033063">
    <property type="term" value="C:Rad51B-Rad51C-Rad51D-XRCC2 complex"/>
    <property type="evidence" value="ECO:0007669"/>
    <property type="project" value="TreeGrafter"/>
</dbReference>
<evidence type="ECO:0000256" key="2">
    <source>
        <dbReference type="ARBA" id="ARBA00023242"/>
    </source>
</evidence>
<dbReference type="InterPro" id="IPR027417">
    <property type="entry name" value="P-loop_NTPase"/>
</dbReference>
<dbReference type="InterPro" id="IPR020588">
    <property type="entry name" value="RecA_ATP-bd"/>
</dbReference>
<dbReference type="PROSITE" id="PS50162">
    <property type="entry name" value="RECA_2"/>
    <property type="match status" value="1"/>
</dbReference>
<feature type="domain" description="RecA family profile 1" evidence="3">
    <location>
        <begin position="42"/>
        <end position="224"/>
    </location>
</feature>
<dbReference type="SUPFAM" id="SSF52540">
    <property type="entry name" value="P-loop containing nucleoside triphosphate hydrolases"/>
    <property type="match status" value="1"/>
</dbReference>
<dbReference type="Pfam" id="PF08423">
    <property type="entry name" value="Rad51"/>
    <property type="match status" value="1"/>
</dbReference>
<dbReference type="GO" id="GO:0016787">
    <property type="term" value="F:hydrolase activity"/>
    <property type="evidence" value="ECO:0007669"/>
    <property type="project" value="UniProtKB-KW"/>
</dbReference>
<comment type="caution">
    <text evidence="4">The sequence shown here is derived from an EMBL/GenBank/DDBJ whole genome shotgun (WGS) entry which is preliminary data.</text>
</comment>
<dbReference type="PANTHER" id="PTHR46457:SF1">
    <property type="entry name" value="DNA REPAIR PROTEIN RAD51 HOMOLOG 4"/>
    <property type="match status" value="1"/>
</dbReference>
<dbReference type="STRING" id="765915.A0A1Y2HJ80"/>
<dbReference type="GO" id="GO:0000400">
    <property type="term" value="F:four-way junction DNA binding"/>
    <property type="evidence" value="ECO:0007669"/>
    <property type="project" value="TreeGrafter"/>
</dbReference>
<keyword evidence="2" id="KW-0539">Nucleus</keyword>
<reference evidence="4 5" key="1">
    <citation type="submission" date="2016-07" db="EMBL/GenBank/DDBJ databases">
        <title>Pervasive Adenine N6-methylation of Active Genes in Fungi.</title>
        <authorList>
            <consortium name="DOE Joint Genome Institute"/>
            <person name="Mondo S.J."/>
            <person name="Dannebaum R.O."/>
            <person name="Kuo R.C."/>
            <person name="Labutti K."/>
            <person name="Haridas S."/>
            <person name="Kuo A."/>
            <person name="Salamov A."/>
            <person name="Ahrendt S.R."/>
            <person name="Lipzen A."/>
            <person name="Sullivan W."/>
            <person name="Andreopoulos W.B."/>
            <person name="Clum A."/>
            <person name="Lindquist E."/>
            <person name="Daum C."/>
            <person name="Ramamoorthy G.K."/>
            <person name="Gryganskyi A."/>
            <person name="Culley D."/>
            <person name="Magnuson J.K."/>
            <person name="James T.Y."/>
            <person name="O'Malley M.A."/>
            <person name="Stajich J.E."/>
            <person name="Spatafora J.W."/>
            <person name="Visel A."/>
            <person name="Grigoriev I.V."/>
        </authorList>
    </citation>
    <scope>NUCLEOTIDE SEQUENCE [LARGE SCALE GENOMIC DNA]</scope>
    <source>
        <strain evidence="4 5">PL171</strain>
    </source>
</reference>
<dbReference type="GO" id="GO:0000724">
    <property type="term" value="P:double-strand break repair via homologous recombination"/>
    <property type="evidence" value="ECO:0007669"/>
    <property type="project" value="TreeGrafter"/>
</dbReference>
<keyword evidence="5" id="KW-1185">Reference proteome</keyword>